<comment type="subunit">
    <text evidence="4">Monomer.</text>
</comment>
<dbReference type="EMBL" id="BAABBA010000006">
    <property type="protein sequence ID" value="GAA4287285.1"/>
    <property type="molecule type" value="Genomic_DNA"/>
</dbReference>
<dbReference type="Pfam" id="PF13508">
    <property type="entry name" value="Acetyltransf_7"/>
    <property type="match status" value="1"/>
</dbReference>
<evidence type="ECO:0000256" key="1">
    <source>
        <dbReference type="ARBA" id="ARBA00022679"/>
    </source>
</evidence>
<feature type="binding site" evidence="4">
    <location>
        <begin position="293"/>
        <end position="298"/>
    </location>
    <ligand>
        <name>acetyl-CoA</name>
        <dbReference type="ChEBI" id="CHEBI:57288"/>
        <label>2</label>
    </ligand>
</feature>
<organism evidence="7 8">
    <name type="scientific">Georgenia daeguensis</name>
    <dbReference type="NCBI Taxonomy" id="908355"/>
    <lineage>
        <taxon>Bacteria</taxon>
        <taxon>Bacillati</taxon>
        <taxon>Actinomycetota</taxon>
        <taxon>Actinomycetes</taxon>
        <taxon>Micrococcales</taxon>
        <taxon>Bogoriellaceae</taxon>
        <taxon>Georgenia</taxon>
    </lineage>
</organism>
<reference evidence="8" key="1">
    <citation type="journal article" date="2019" name="Int. J. Syst. Evol. Microbiol.">
        <title>The Global Catalogue of Microorganisms (GCM) 10K type strain sequencing project: providing services to taxonomists for standard genome sequencing and annotation.</title>
        <authorList>
            <consortium name="The Broad Institute Genomics Platform"/>
            <consortium name="The Broad Institute Genome Sequencing Center for Infectious Disease"/>
            <person name="Wu L."/>
            <person name="Ma J."/>
        </authorList>
    </citation>
    <scope>NUCLEOTIDE SEQUENCE [LARGE SCALE GENOMIC DNA]</scope>
    <source>
        <strain evidence="8">JCM 17459</strain>
    </source>
</reference>
<dbReference type="PIRSF" id="PIRSF021524">
    <property type="entry name" value="MSH_acetyltransferase"/>
    <property type="match status" value="1"/>
</dbReference>
<keyword evidence="8" id="KW-1185">Reference proteome</keyword>
<feature type="region of interest" description="Disordered" evidence="5">
    <location>
        <begin position="148"/>
        <end position="172"/>
    </location>
</feature>
<gene>
    <name evidence="4 7" type="primary">mshD</name>
    <name evidence="7" type="ORF">GCM10022262_16440</name>
</gene>
<dbReference type="InterPro" id="IPR050680">
    <property type="entry name" value="YpeA/RimI_acetyltransf"/>
</dbReference>
<evidence type="ECO:0000256" key="3">
    <source>
        <dbReference type="ARBA" id="ARBA00023315"/>
    </source>
</evidence>
<proteinExistence type="inferred from homology"/>
<comment type="similarity">
    <text evidence="4">Belongs to the acetyltransferase family. MshD subfamily.</text>
</comment>
<dbReference type="Pfam" id="PF00583">
    <property type="entry name" value="Acetyltransf_1"/>
    <property type="match status" value="1"/>
</dbReference>
<feature type="binding site" evidence="4">
    <location>
        <begin position="84"/>
        <end position="86"/>
    </location>
    <ligand>
        <name>acetyl-CoA</name>
        <dbReference type="ChEBI" id="CHEBI:57288"/>
        <label>1</label>
    </ligand>
</feature>
<feature type="binding site" evidence="4">
    <location>
        <begin position="261"/>
        <end position="267"/>
    </location>
    <ligand>
        <name>acetyl-CoA</name>
        <dbReference type="ChEBI" id="CHEBI:57288"/>
        <label>2</label>
    </ligand>
</feature>
<feature type="domain" description="N-acetyltransferase" evidence="6">
    <location>
        <begin position="173"/>
        <end position="315"/>
    </location>
</feature>
<dbReference type="Gene3D" id="3.40.630.30">
    <property type="match status" value="1"/>
</dbReference>
<comment type="catalytic activity">
    <reaction evidence="4">
        <text>1D-myo-inositol 2-(L-cysteinylamino)-2-deoxy-alpha-D-glucopyranoside + acetyl-CoA = mycothiol + CoA + H(+)</text>
        <dbReference type="Rhea" id="RHEA:26172"/>
        <dbReference type="ChEBI" id="CHEBI:15378"/>
        <dbReference type="ChEBI" id="CHEBI:16768"/>
        <dbReference type="ChEBI" id="CHEBI:57287"/>
        <dbReference type="ChEBI" id="CHEBI:57288"/>
        <dbReference type="ChEBI" id="CHEBI:58887"/>
        <dbReference type="EC" id="2.3.1.189"/>
    </reaction>
</comment>
<evidence type="ECO:0000313" key="7">
    <source>
        <dbReference type="EMBL" id="GAA4287285.1"/>
    </source>
</evidence>
<evidence type="ECO:0000256" key="2">
    <source>
        <dbReference type="ARBA" id="ARBA00022737"/>
    </source>
</evidence>
<dbReference type="CDD" id="cd04301">
    <property type="entry name" value="NAT_SF"/>
    <property type="match status" value="2"/>
</dbReference>
<accession>A0ABP8ETK0</accession>
<keyword evidence="2 4" id="KW-0677">Repeat</keyword>
<comment type="function">
    <text evidence="4">Catalyzes the transfer of acetyl from acetyl-CoA to desacetylmycothiol (Cys-GlcN-Ins) to form mycothiol.</text>
</comment>
<dbReference type="PROSITE" id="PS51186">
    <property type="entry name" value="GNAT"/>
    <property type="match status" value="2"/>
</dbReference>
<feature type="domain" description="N-acetyltransferase" evidence="6">
    <location>
        <begin position="9"/>
        <end position="144"/>
    </location>
</feature>
<evidence type="ECO:0000256" key="4">
    <source>
        <dbReference type="HAMAP-Rule" id="MF_01698"/>
    </source>
</evidence>
<dbReference type="RefSeq" id="WP_345039738.1">
    <property type="nucleotide sequence ID" value="NZ_BAABBA010000006.1"/>
</dbReference>
<feature type="binding site" evidence="4">
    <location>
        <position position="200"/>
    </location>
    <ligand>
        <name>1D-myo-inositol 2-(L-cysteinylamino)-2-deoxy-alpha-D-glucopyranoside</name>
        <dbReference type="ChEBI" id="CHEBI:58887"/>
    </ligand>
</feature>
<comment type="caution">
    <text evidence="4">Lacks conserved residue(s) required for the propagation of feature annotation.</text>
</comment>
<feature type="compositionally biased region" description="Low complexity" evidence="5">
    <location>
        <begin position="161"/>
        <end position="172"/>
    </location>
</feature>
<feature type="binding site" evidence="4">
    <location>
        <position position="40"/>
    </location>
    <ligand>
        <name>1D-myo-inositol 2-(L-cysteinylamino)-2-deoxy-alpha-D-glucopyranoside</name>
        <dbReference type="ChEBI" id="CHEBI:58887"/>
    </ligand>
</feature>
<dbReference type="EC" id="2.3.1.189" evidence="4"/>
<dbReference type="SUPFAM" id="SSF55729">
    <property type="entry name" value="Acyl-CoA N-acyltransferases (Nat)"/>
    <property type="match status" value="1"/>
</dbReference>
<keyword evidence="3 4" id="KW-0012">Acyltransferase</keyword>
<dbReference type="NCBIfam" id="TIGR03448">
    <property type="entry name" value="mycothiol_MshD"/>
    <property type="match status" value="1"/>
</dbReference>
<feature type="binding site" evidence="4">
    <location>
        <position position="250"/>
    </location>
    <ligand>
        <name>1D-myo-inositol 2-(L-cysteinylamino)-2-deoxy-alpha-D-glucopyranoside</name>
        <dbReference type="ChEBI" id="CHEBI:58887"/>
    </ligand>
</feature>
<feature type="binding site" evidence="4">
    <location>
        <position position="288"/>
    </location>
    <ligand>
        <name>1D-myo-inositol 2-(L-cysteinylamino)-2-deoxy-alpha-D-glucopyranoside</name>
        <dbReference type="ChEBI" id="CHEBI:58887"/>
    </ligand>
</feature>
<dbReference type="HAMAP" id="MF_01698">
    <property type="entry name" value="MshD"/>
    <property type="match status" value="1"/>
</dbReference>
<protein>
    <recommendedName>
        <fullName evidence="4">Mycothiol acetyltransferase</fullName>
        <shortName evidence="4">MSH acetyltransferase</shortName>
        <ecNumber evidence="4">2.3.1.189</ecNumber>
    </recommendedName>
    <alternativeName>
        <fullName evidence="4">Mycothiol synthase</fullName>
    </alternativeName>
</protein>
<name>A0ABP8ETK0_9MICO</name>
<dbReference type="Proteomes" id="UP001499841">
    <property type="component" value="Unassembled WGS sequence"/>
</dbReference>
<sequence length="315" mass="32951">MAHGDATVIGTDRLEGATVAQVLALADAVAAADGVAALSEQTLLDLRSPVRPVRHLLVGDPTAQAGAVPAGYAQVDAEGASAELAVHPEHRGRGVGRALLDAVRAHAPGVAVWAHGDLPGARALAAAAGMERVRELLQMAVDLPEWRRGRAGASGGGSAGPAGSPAAATSPAPDVRTFRVGADEEAWVRLNARAFADHPEQGRMSVADLRAREAEDWFDPTLLWLVPAADSRDLLASMWVKAVPGEDSGEIYALGVDPAAQGRGLGSALTVRALDEMSRRGLRRATLYVEGDNTAARRTYEKQGFRCVATDVQYR</sequence>
<dbReference type="InterPro" id="IPR000182">
    <property type="entry name" value="GNAT_dom"/>
</dbReference>
<dbReference type="InterPro" id="IPR017813">
    <property type="entry name" value="Mycothiol_AcTrfase"/>
</dbReference>
<dbReference type="InterPro" id="IPR016181">
    <property type="entry name" value="Acyl_CoA_acyltransferase"/>
</dbReference>
<feature type="binding site" evidence="4">
    <location>
        <position position="241"/>
    </location>
    <ligand>
        <name>1D-myo-inositol 2-(L-cysteinylamino)-2-deoxy-alpha-D-glucopyranoside</name>
        <dbReference type="ChEBI" id="CHEBI:58887"/>
    </ligand>
</feature>
<evidence type="ECO:0000259" key="6">
    <source>
        <dbReference type="PROSITE" id="PS51186"/>
    </source>
</evidence>
<dbReference type="PANTHER" id="PTHR43420:SF12">
    <property type="entry name" value="N-ACETYLTRANSFERASE DOMAIN-CONTAINING PROTEIN"/>
    <property type="match status" value="1"/>
</dbReference>
<feature type="binding site" evidence="4">
    <location>
        <begin position="254"/>
        <end position="256"/>
    </location>
    <ligand>
        <name>acetyl-CoA</name>
        <dbReference type="ChEBI" id="CHEBI:57288"/>
        <label>2</label>
    </ligand>
</feature>
<dbReference type="PANTHER" id="PTHR43420">
    <property type="entry name" value="ACETYLTRANSFERASE"/>
    <property type="match status" value="1"/>
</dbReference>
<evidence type="ECO:0000256" key="5">
    <source>
        <dbReference type="SAM" id="MobiDB-lite"/>
    </source>
</evidence>
<evidence type="ECO:0000313" key="8">
    <source>
        <dbReference type="Proteomes" id="UP001499841"/>
    </source>
</evidence>
<comment type="caution">
    <text evidence="7">The sequence shown here is derived from an EMBL/GenBank/DDBJ whole genome shotgun (WGS) entry which is preliminary data.</text>
</comment>
<keyword evidence="1 4" id="KW-0808">Transferase</keyword>